<dbReference type="SUPFAM" id="SSF53335">
    <property type="entry name" value="S-adenosyl-L-methionine-dependent methyltransferases"/>
    <property type="match status" value="1"/>
</dbReference>
<dbReference type="Pfam" id="PF03492">
    <property type="entry name" value="Methyltransf_7"/>
    <property type="match status" value="1"/>
</dbReference>
<dbReference type="InterPro" id="IPR005299">
    <property type="entry name" value="MeTrfase_7"/>
</dbReference>
<dbReference type="GO" id="GO:0046872">
    <property type="term" value="F:metal ion binding"/>
    <property type="evidence" value="ECO:0007669"/>
    <property type="project" value="UniProtKB-KW"/>
</dbReference>
<keyword evidence="2" id="KW-0460">Magnesium</keyword>
<dbReference type="PANTHER" id="PTHR31009">
    <property type="entry name" value="S-ADENOSYL-L-METHIONINE:CARBOXYL METHYLTRANSFERASE FAMILY PROTEIN"/>
    <property type="match status" value="1"/>
</dbReference>
<dbReference type="EMBL" id="BX569689">
    <property type="protein sequence ID" value="CAE06748.1"/>
    <property type="molecule type" value="Genomic_DNA"/>
</dbReference>
<keyword evidence="1" id="KW-0479">Metal-binding</keyword>
<dbReference type="KEGG" id="syw:SYNW0233"/>
<dbReference type="AlphaFoldDB" id="Q7U9M1"/>
<dbReference type="Proteomes" id="UP000001422">
    <property type="component" value="Chromosome"/>
</dbReference>
<proteinExistence type="predicted"/>
<evidence type="ECO:0000256" key="1">
    <source>
        <dbReference type="ARBA" id="ARBA00022723"/>
    </source>
</evidence>
<organism evidence="3 4">
    <name type="scientific">Parasynechococcus marenigrum (strain WH8102)</name>
    <dbReference type="NCBI Taxonomy" id="84588"/>
    <lineage>
        <taxon>Bacteria</taxon>
        <taxon>Bacillati</taxon>
        <taxon>Cyanobacteriota</taxon>
        <taxon>Cyanophyceae</taxon>
        <taxon>Synechococcales</taxon>
        <taxon>Prochlorococcaceae</taxon>
        <taxon>Parasynechococcus</taxon>
        <taxon>Parasynechococcus marenigrum</taxon>
    </lineage>
</organism>
<evidence type="ECO:0000313" key="4">
    <source>
        <dbReference type="Proteomes" id="UP000001422"/>
    </source>
</evidence>
<reference evidence="3 4" key="1">
    <citation type="journal article" date="2003" name="Nature">
        <title>The genome of a motile marine Synechococcus.</title>
        <authorList>
            <person name="Palenik B."/>
            <person name="Brahamsha B."/>
            <person name="Larimer F."/>
            <person name="Land M."/>
            <person name="Hauser L."/>
            <person name="Chain P."/>
            <person name="Lamerdin J."/>
            <person name="Regala W."/>
            <person name="Allen E.A."/>
            <person name="McCarren J."/>
            <person name="Paulsen I."/>
            <person name="Dufresne A."/>
            <person name="Partensky F."/>
            <person name="Webb E."/>
            <person name="Waterbury J."/>
        </authorList>
    </citation>
    <scope>NUCLEOTIDE SEQUENCE [LARGE SCALE GENOMIC DNA]</scope>
    <source>
        <strain evidence="3 4">WH8102</strain>
    </source>
</reference>
<dbReference type="InterPro" id="IPR029063">
    <property type="entry name" value="SAM-dependent_MTases_sf"/>
</dbReference>
<dbReference type="HOGENOM" id="CLU_019628_0_1_3"/>
<sequence>MAIAMTTGYSAQTEGALLCIEAASDWALTCVDQLTAQTSHVLIDYGAADGGTAVGLWHQVLDRLHANQPDAHLTLIGNDLPSNDNVALAENLALQIPREPKPTVLVSARSFYEPSVAPNTVSFGFSATAMHWLSESPGPLDTHTHVLASADADALQRFTAQALKDWTYILELRSKELQVGGRLLTVNLSRDGEGRYLGHNGGETRNVHDQLHQIWRGMADEGLISEEQYRKGTVLNFYKSPEEFMAPLKDTASAPYRNGLRLVDERTVYVKCPYRRRWNEDGDTASFAAGLMATIRSWSRHSFASVAGDALADQVYARLEQRIADAPSEWSLDYVEHHQMMEKVA</sequence>
<evidence type="ECO:0000256" key="2">
    <source>
        <dbReference type="ARBA" id="ARBA00022842"/>
    </source>
</evidence>
<dbReference type="GO" id="GO:0008168">
    <property type="term" value="F:methyltransferase activity"/>
    <property type="evidence" value="ECO:0007669"/>
    <property type="project" value="InterPro"/>
</dbReference>
<dbReference type="Gene3D" id="3.40.50.150">
    <property type="entry name" value="Vaccinia Virus protein VP39"/>
    <property type="match status" value="1"/>
</dbReference>
<keyword evidence="4" id="KW-1185">Reference proteome</keyword>
<accession>Q7U9M1</accession>
<dbReference type="eggNOG" id="COG2230">
    <property type="taxonomic scope" value="Bacteria"/>
</dbReference>
<gene>
    <name evidence="3" type="ordered locus">SYNW0233</name>
</gene>
<dbReference type="RefSeq" id="WP_011127109.1">
    <property type="nucleotide sequence ID" value="NC_005070.1"/>
</dbReference>
<protein>
    <recommendedName>
        <fullName evidence="5">SAM-dependent methyltransferase</fullName>
    </recommendedName>
</protein>
<name>Q7U9M1_PARMW</name>
<dbReference type="STRING" id="84588.SYNW0233"/>
<evidence type="ECO:0008006" key="5">
    <source>
        <dbReference type="Google" id="ProtNLM"/>
    </source>
</evidence>
<dbReference type="Gene3D" id="1.10.1200.270">
    <property type="entry name" value="Methyltransferase, alpha-helical capping domain"/>
    <property type="match status" value="1"/>
</dbReference>
<evidence type="ECO:0000313" key="3">
    <source>
        <dbReference type="EMBL" id="CAE06748.1"/>
    </source>
</evidence>
<dbReference type="InterPro" id="IPR042086">
    <property type="entry name" value="MeTrfase_capping"/>
</dbReference>